<feature type="region of interest" description="Disordered" evidence="13">
    <location>
        <begin position="75"/>
        <end position="95"/>
    </location>
</feature>
<dbReference type="InterPro" id="IPR038765">
    <property type="entry name" value="Papain-like_cys_pep_sf"/>
</dbReference>
<evidence type="ECO:0000256" key="13">
    <source>
        <dbReference type="SAM" id="MobiDB-lite"/>
    </source>
</evidence>
<name>A0AAD9QEC5_ACRCE</name>
<dbReference type="PROSITE" id="PS50245">
    <property type="entry name" value="CAP_GLY_2"/>
    <property type="match status" value="2"/>
</dbReference>
<evidence type="ECO:0000256" key="11">
    <source>
        <dbReference type="ARBA" id="ARBA00022807"/>
    </source>
</evidence>
<evidence type="ECO:0000256" key="9">
    <source>
        <dbReference type="ARBA" id="ARBA00022786"/>
    </source>
</evidence>
<comment type="similarity">
    <text evidence="4">Belongs to the peptidase C19 family.</text>
</comment>
<organism evidence="15 16">
    <name type="scientific">Acropora cervicornis</name>
    <name type="common">Staghorn coral</name>
    <dbReference type="NCBI Taxonomy" id="6130"/>
    <lineage>
        <taxon>Eukaryota</taxon>
        <taxon>Metazoa</taxon>
        <taxon>Cnidaria</taxon>
        <taxon>Anthozoa</taxon>
        <taxon>Hexacorallia</taxon>
        <taxon>Scleractinia</taxon>
        <taxon>Astrocoeniina</taxon>
        <taxon>Acroporidae</taxon>
        <taxon>Acropora</taxon>
    </lineage>
</organism>
<dbReference type="CDD" id="cd19816">
    <property type="entry name" value="Bbox1_CYLD"/>
    <property type="match status" value="1"/>
</dbReference>
<feature type="domain" description="CAP-Gly" evidence="14">
    <location>
        <begin position="16"/>
        <end position="65"/>
    </location>
</feature>
<comment type="caution">
    <text evidence="15">The sequence shown here is derived from an EMBL/GenBank/DDBJ whole genome shotgun (WGS) entry which is preliminary data.</text>
</comment>
<dbReference type="GO" id="GO:0006508">
    <property type="term" value="P:proteolysis"/>
    <property type="evidence" value="ECO:0007669"/>
    <property type="project" value="UniProtKB-KW"/>
</dbReference>
<dbReference type="EMBL" id="JARQWQ010000039">
    <property type="protein sequence ID" value="KAK2559766.1"/>
    <property type="molecule type" value="Genomic_DNA"/>
</dbReference>
<dbReference type="GO" id="GO:0048471">
    <property type="term" value="C:perinuclear region of cytoplasm"/>
    <property type="evidence" value="ECO:0007669"/>
    <property type="project" value="UniProtKB-SubCell"/>
</dbReference>
<dbReference type="InterPro" id="IPR036859">
    <property type="entry name" value="CAP-Gly_dom_sf"/>
</dbReference>
<evidence type="ECO:0000256" key="6">
    <source>
        <dbReference type="ARBA" id="ARBA00022490"/>
    </source>
</evidence>
<keyword evidence="11" id="KW-0788">Thiol protease</keyword>
<evidence type="ECO:0000256" key="10">
    <source>
        <dbReference type="ARBA" id="ARBA00022801"/>
    </source>
</evidence>
<evidence type="ECO:0000313" key="16">
    <source>
        <dbReference type="Proteomes" id="UP001249851"/>
    </source>
</evidence>
<evidence type="ECO:0000256" key="1">
    <source>
        <dbReference type="ARBA" id="ARBA00000707"/>
    </source>
</evidence>
<accession>A0AAD9QEC5</accession>
<comment type="catalytic activity">
    <reaction evidence="1">
        <text>Thiol-dependent hydrolysis of ester, thioester, amide, peptide and isopeptide bonds formed by the C-terminal Gly of ubiquitin (a 76-residue protein attached to proteins as an intracellular targeting signal).</text>
        <dbReference type="EC" id="3.4.19.12"/>
    </reaction>
</comment>
<keyword evidence="16" id="KW-1185">Reference proteome</keyword>
<dbReference type="GO" id="GO:0005813">
    <property type="term" value="C:centrosome"/>
    <property type="evidence" value="ECO:0007669"/>
    <property type="project" value="UniProtKB-SubCell"/>
</dbReference>
<dbReference type="SUPFAM" id="SSF74924">
    <property type="entry name" value="Cap-Gly domain"/>
    <property type="match status" value="3"/>
</dbReference>
<dbReference type="Proteomes" id="UP001249851">
    <property type="component" value="Unassembled WGS sequence"/>
</dbReference>
<dbReference type="AlphaFoldDB" id="A0AAD9QEC5"/>
<evidence type="ECO:0000256" key="2">
    <source>
        <dbReference type="ARBA" id="ARBA00004300"/>
    </source>
</evidence>
<evidence type="ECO:0000259" key="14">
    <source>
        <dbReference type="PROSITE" id="PS50245"/>
    </source>
</evidence>
<dbReference type="InterPro" id="IPR000938">
    <property type="entry name" value="CAP-Gly_domain"/>
</dbReference>
<evidence type="ECO:0000256" key="4">
    <source>
        <dbReference type="ARBA" id="ARBA00009085"/>
    </source>
</evidence>
<evidence type="ECO:0000256" key="12">
    <source>
        <dbReference type="ARBA" id="ARBA00022833"/>
    </source>
</evidence>
<keyword evidence="10 15" id="KW-0378">Hydrolase</keyword>
<protein>
    <recommendedName>
        <fullName evidence="5">ubiquitinyl hydrolase 1</fullName>
        <ecNumber evidence="5">3.4.19.12</ecNumber>
    </recommendedName>
</protein>
<evidence type="ECO:0000313" key="15">
    <source>
        <dbReference type="EMBL" id="KAK2559766.1"/>
    </source>
</evidence>
<evidence type="ECO:0000256" key="5">
    <source>
        <dbReference type="ARBA" id="ARBA00012759"/>
    </source>
</evidence>
<keyword evidence="8" id="KW-0479">Metal-binding</keyword>
<comment type="subcellular location">
    <subcellularLocation>
        <location evidence="2">Cytoplasm</location>
        <location evidence="2">Cytoskeleton</location>
        <location evidence="2">Microtubule organizing center</location>
        <location evidence="2">Centrosome</location>
    </subcellularLocation>
    <subcellularLocation>
        <location evidence="3">Cytoplasm</location>
        <location evidence="3">Perinuclear region</location>
    </subcellularLocation>
</comment>
<dbReference type="Pfam" id="PF01302">
    <property type="entry name" value="CAP_GLY"/>
    <property type="match status" value="2"/>
</dbReference>
<dbReference type="SUPFAM" id="SSF54001">
    <property type="entry name" value="Cysteine proteinases"/>
    <property type="match status" value="1"/>
</dbReference>
<evidence type="ECO:0000256" key="8">
    <source>
        <dbReference type="ARBA" id="ARBA00022723"/>
    </source>
</evidence>
<reference evidence="15" key="2">
    <citation type="journal article" date="2023" name="Science">
        <title>Genomic signatures of disease resistance in endangered staghorn corals.</title>
        <authorList>
            <person name="Vollmer S.V."/>
            <person name="Selwyn J.D."/>
            <person name="Despard B.A."/>
            <person name="Roesel C.L."/>
        </authorList>
    </citation>
    <scope>NUCLEOTIDE SEQUENCE</scope>
    <source>
        <strain evidence="15">K2</strain>
    </source>
</reference>
<evidence type="ECO:0000256" key="7">
    <source>
        <dbReference type="ARBA" id="ARBA00022670"/>
    </source>
</evidence>
<gene>
    <name evidence="15" type="ORF">P5673_017860</name>
</gene>
<sequence>MEKPRKRYILLQDRVGDIVERSMLTLGLATKLTPTQLLKGLGTSDGTFRNKKYFKCDPDSGVFVGLDKLAPLEDDNNYPEFRTPSKSPKRDDHGQVNFKSRLDSVTSFFKGKSDLKFPQPRHFDSLKIDQRVVTFCDKGTPLRGTVRYTGDAEDSSGHVKSVVGLELDERRGSGTGKWKGHQLFVSKRDHACIVDIETVMLEEDFDKDAEMAMKKATSQKQDKELRDLKVLERRHDREMPSRSLSYNVQHEASDRTCKGIVRRSNSFNSAVIVAAGESSKTDTREFIEKQQQLLDDFKKCPTSDEDVAMKDDERTDSSRLNNCFNFDPKHFGNSPPNNKPITTQPGFSEAAYSEYVNIGKDGHEESWRDHNNRGEFAMQLDPETGRSTRPQDPSDVSGGRMRESERNSTLSQEPVVNVAIHREGQQIEELQDQANIEVPPGFELGTMVEVAVHGGHPTFGVIRWIGNIPQVKDKLIVGLELEQETSACSDGTFNGIRYFTCQSGRGFFCMLENCRKDSRFTPNSPSTFGSSPSPIIEGLSQPPKTLQEEFCGNMRGLQGHHNSCYLDATLYSMHGFVRADRVLHLRELLDKLSSTAGLINEEKDPEEFLNSLLKQVLKADPFLHLKSRDLSMKDGEGAYFYQIITEKDDSVKIAQVQNILEDSFFSADIILAEVPSCLILQMPRFGSRYKMYDMILPNLELDVSYIVESVPRVCNMCGLKVAQYECKSCLQTGMFKDEDNGIASFCFECHNQIHTNPKRRDHKFRPILVPRQQIKQTEEKQSLPGKQKMELFAVVCIETSHYVAFVKCGTKPDSPWCFFDSMADRKGEKNGYNIPAVTPCPEAMEWLSKDPKEILAAKERGEVPDKVRRLLGDGYLCMYQNLDMAMYK</sequence>
<dbReference type="PANTHER" id="PTHR11830">
    <property type="entry name" value="40S RIBOSOMAL PROTEIN S3A"/>
    <property type="match status" value="1"/>
</dbReference>
<keyword evidence="6" id="KW-0963">Cytoplasm</keyword>
<proteinExistence type="inferred from homology"/>
<feature type="domain" description="CAP-Gly" evidence="14">
    <location>
        <begin position="467"/>
        <end position="510"/>
    </location>
</feature>
<dbReference type="Gene3D" id="2.30.30.190">
    <property type="entry name" value="CAP Gly-rich-like domain"/>
    <property type="match status" value="3"/>
</dbReference>
<keyword evidence="7" id="KW-0645">Protease</keyword>
<dbReference type="GO" id="GO:0004843">
    <property type="term" value="F:cysteine-type deubiquitinase activity"/>
    <property type="evidence" value="ECO:0007669"/>
    <property type="project" value="UniProtKB-EC"/>
</dbReference>
<dbReference type="SMART" id="SM01052">
    <property type="entry name" value="CAP_GLY"/>
    <property type="match status" value="3"/>
</dbReference>
<evidence type="ECO:0000256" key="3">
    <source>
        <dbReference type="ARBA" id="ARBA00004556"/>
    </source>
</evidence>
<dbReference type="EC" id="3.4.19.12" evidence="5"/>
<reference evidence="15" key="1">
    <citation type="journal article" date="2023" name="G3 (Bethesda)">
        <title>Whole genome assembly and annotation of the endangered Caribbean coral Acropora cervicornis.</title>
        <authorList>
            <person name="Selwyn J.D."/>
            <person name="Vollmer S.V."/>
        </authorList>
    </citation>
    <scope>NUCLEOTIDE SEQUENCE</scope>
    <source>
        <strain evidence="15">K2</strain>
    </source>
</reference>
<feature type="region of interest" description="Disordered" evidence="13">
    <location>
        <begin position="378"/>
        <end position="412"/>
    </location>
</feature>
<dbReference type="GO" id="GO:0046872">
    <property type="term" value="F:metal ion binding"/>
    <property type="evidence" value="ECO:0007669"/>
    <property type="project" value="UniProtKB-KW"/>
</dbReference>
<keyword evidence="12" id="KW-0862">Zinc</keyword>
<keyword evidence="9" id="KW-0833">Ubl conjugation pathway</keyword>
<dbReference type="Gene3D" id="3.90.70.10">
    <property type="entry name" value="Cysteine proteinases"/>
    <property type="match status" value="2"/>
</dbReference>